<name>A0A6M6CDE1_BCHK9</name>
<gene>
    <name evidence="1" type="primary">NS7a</name>
</gene>
<protein>
    <submittedName>
        <fullName evidence="1">NS7a protein</fullName>
    </submittedName>
</protein>
<dbReference type="EMBL" id="MT337384">
    <property type="protein sequence ID" value="QJX58371.1"/>
    <property type="molecule type" value="Genomic_RNA"/>
</dbReference>
<accession>A0A6M6CDE1</accession>
<proteinExistence type="predicted"/>
<sequence length="185" mass="20875">MRFFLLLCFFLPCFQAINLGLKVLEFCNTGSCDSQVASCATGDIVNVTQADRTHVGMCADFRRIKYTDVGRTYRIKFSDVACSWENTDPADVVFLGSHVLQFTILGVCFDNNVVGGCQNVNLPCPESHTVFHLQRDDITLLELCVQATGFNAKDVGAKYDFSLRYKNCLRYKRTLPQHEVVDDDY</sequence>
<reference evidence="1" key="1">
    <citation type="journal article" date="2020" name="Indian J. Med. Res.">
        <title>Detection of coronaviruses in Pteropus &amp; Rousettus species of bats from different States of India.</title>
        <authorList>
            <person name="Yadav P.D."/>
            <person name="Shete-Aich A."/>
            <person name="Nyayanit D.A."/>
            <person name="Pardeshi P."/>
            <person name="Majumdar T."/>
            <person name="Balasubramanian R."/>
            <person name="Ullas P.T."/>
            <person name="Mohandas S."/>
            <person name="Dighe H."/>
            <person name="Sawant P."/>
            <person name="Patil S."/>
            <person name="Patil D."/>
            <person name="Gokhale M.D."/>
            <person name="Mathapati B."/>
            <person name="Sudeep A.B."/>
            <person name="Baradkar S."/>
            <person name="Kumar A."/>
            <person name="Kharde R."/>
            <person name="Salve M."/>
            <person name="Joshi Y."/>
            <person name="Gupta N."/>
            <person name="Mourya D.T."/>
        </authorList>
    </citation>
    <scope>NUCLEOTIDE SEQUENCE</scope>
    <source>
        <strain evidence="1">MCL_20_Bat_76_10</strain>
    </source>
</reference>
<evidence type="ECO:0000313" key="1">
    <source>
        <dbReference type="EMBL" id="QJX58371.1"/>
    </source>
</evidence>
<organism evidence="1">
    <name type="scientific">Bat coronavirus HKU9-1</name>
    <dbReference type="NCBI Taxonomy" id="424367"/>
    <lineage>
        <taxon>Viruses</taxon>
        <taxon>Riboviria</taxon>
        <taxon>Orthornavirae</taxon>
        <taxon>Pisuviricota</taxon>
        <taxon>Pisoniviricetes</taxon>
        <taxon>Nidovirales</taxon>
        <taxon>Cornidovirineae</taxon>
        <taxon>Coronaviridae</taxon>
        <taxon>Orthocoronavirinae</taxon>
        <taxon>Betacoronavirus</taxon>
        <taxon>Nobecovirus</taxon>
        <taxon>Betacoronavirus rousetti</taxon>
        <taxon>Bat coronavirus HKU9</taxon>
    </lineage>
</organism>